<evidence type="ECO:0000313" key="3">
    <source>
        <dbReference type="Proteomes" id="UP000060699"/>
    </source>
</evidence>
<feature type="domain" description="Lysozyme inhibitor LprI-like N-terminal" evidence="1">
    <location>
        <begin position="26"/>
        <end position="96"/>
    </location>
</feature>
<gene>
    <name evidence="2" type="ORF">RD2015_2095</name>
</gene>
<dbReference type="OrthoDB" id="8650075at2"/>
<evidence type="ECO:0000313" key="2">
    <source>
        <dbReference type="EMBL" id="ALV06570.1"/>
    </source>
</evidence>
<organism evidence="2 3">
    <name type="scientific">Roseateles depolymerans</name>
    <dbReference type="NCBI Taxonomy" id="76731"/>
    <lineage>
        <taxon>Bacteria</taxon>
        <taxon>Pseudomonadati</taxon>
        <taxon>Pseudomonadota</taxon>
        <taxon>Betaproteobacteria</taxon>
        <taxon>Burkholderiales</taxon>
        <taxon>Sphaerotilaceae</taxon>
        <taxon>Roseateles</taxon>
    </lineage>
</organism>
<dbReference type="Pfam" id="PF07007">
    <property type="entry name" value="LprI"/>
    <property type="match status" value="1"/>
</dbReference>
<dbReference type="AlphaFoldDB" id="A0A0U3MQK0"/>
<protein>
    <recommendedName>
        <fullName evidence="1">Lysozyme inhibitor LprI-like N-terminal domain-containing protein</fullName>
    </recommendedName>
</protein>
<reference evidence="2 3" key="1">
    <citation type="submission" date="2015-12" db="EMBL/GenBank/DDBJ databases">
        <title>Complete genome of Roseateles depolymerans KCTC 42856.</title>
        <authorList>
            <person name="Kim K.M."/>
        </authorList>
    </citation>
    <scope>NUCLEOTIDE SEQUENCE [LARGE SCALE GENOMIC DNA]</scope>
    <source>
        <strain evidence="2 3">KCTC 42856</strain>
    </source>
</reference>
<dbReference type="EMBL" id="CP013729">
    <property type="protein sequence ID" value="ALV06570.1"/>
    <property type="molecule type" value="Genomic_DNA"/>
</dbReference>
<dbReference type="PROSITE" id="PS51257">
    <property type="entry name" value="PROKAR_LIPOPROTEIN"/>
    <property type="match status" value="1"/>
</dbReference>
<proteinExistence type="predicted"/>
<dbReference type="PANTHER" id="PTHR37549:SF1">
    <property type="entry name" value="LIPOPROTEIN LPRI"/>
    <property type="match status" value="1"/>
</dbReference>
<evidence type="ECO:0000259" key="1">
    <source>
        <dbReference type="Pfam" id="PF07007"/>
    </source>
</evidence>
<dbReference type="GO" id="GO:0005576">
    <property type="term" value="C:extracellular region"/>
    <property type="evidence" value="ECO:0007669"/>
    <property type="project" value="TreeGrafter"/>
</dbReference>
<keyword evidence="3" id="KW-1185">Reference proteome</keyword>
<accession>A0A0U3MQK0</accession>
<dbReference type="RefSeq" id="WP_116001484.1">
    <property type="nucleotide sequence ID" value="NZ_CP013729.1"/>
</dbReference>
<sequence precursor="true">MNIVRALTLVILSLMMQSTFAAGFSCVDATSKVEFTICLDARLSHMDGQIARVYVKRLATSEDPAGLRNLQRTWIAERNQCQSRECLLRIYRQRLKDIGEKSFIPDAQESWEMKFPNGWWISGVNSTSAGILDAVAVLDNKGKLRQFSVPAKKEIDVRSGRHPELILFDDDFQLWNHKRLSIENFRGLGYCGASSAVLRVVETAGGETRRLMALSRRLHDEGVKSCKEVARTFDFNGLGAIWLFNQYAAFAPPPREILIRLTSDFDSDALSLNQGIHLVDLNDLLPLVEKKCGPISLGLDLRTEVSCVDNAIEKLFERSF</sequence>
<dbReference type="InterPro" id="IPR052755">
    <property type="entry name" value="Lysozyme_Inhibitor_LprI"/>
</dbReference>
<dbReference type="KEGG" id="rdp:RD2015_2095"/>
<dbReference type="Proteomes" id="UP000060699">
    <property type="component" value="Chromosome"/>
</dbReference>
<name>A0A0U3MQK0_9BURK</name>
<dbReference type="PANTHER" id="PTHR37549">
    <property type="entry name" value="LIPOPROTEIN LPRI"/>
    <property type="match status" value="1"/>
</dbReference>
<dbReference type="InterPro" id="IPR009739">
    <property type="entry name" value="LprI-like_N"/>
</dbReference>